<keyword evidence="3" id="KW-1185">Reference proteome</keyword>
<organism evidence="2 3">
    <name type="scientific">Psilocybe cyanescens</name>
    <dbReference type="NCBI Taxonomy" id="93625"/>
    <lineage>
        <taxon>Eukaryota</taxon>
        <taxon>Fungi</taxon>
        <taxon>Dikarya</taxon>
        <taxon>Basidiomycota</taxon>
        <taxon>Agaricomycotina</taxon>
        <taxon>Agaricomycetes</taxon>
        <taxon>Agaricomycetidae</taxon>
        <taxon>Agaricales</taxon>
        <taxon>Agaricineae</taxon>
        <taxon>Strophariaceae</taxon>
        <taxon>Psilocybe</taxon>
    </lineage>
</organism>
<feature type="signal peptide" evidence="1">
    <location>
        <begin position="1"/>
        <end position="23"/>
    </location>
</feature>
<dbReference type="Proteomes" id="UP000283269">
    <property type="component" value="Unassembled WGS sequence"/>
</dbReference>
<sequence>MSSYIYLHLLYTLSPGLTSLAQASSLNDCYDFRLIFTCMDKADSQVVKNSEFQVVSSKRRLDSQELAKEQ</sequence>
<dbReference type="EMBL" id="NHYD01002492">
    <property type="protein sequence ID" value="PPQ86445.1"/>
    <property type="molecule type" value="Genomic_DNA"/>
</dbReference>
<feature type="chain" id="PRO_5018984416" evidence="1">
    <location>
        <begin position="24"/>
        <end position="70"/>
    </location>
</feature>
<evidence type="ECO:0000313" key="3">
    <source>
        <dbReference type="Proteomes" id="UP000283269"/>
    </source>
</evidence>
<dbReference type="InParanoid" id="A0A409X6T2"/>
<reference evidence="2 3" key="1">
    <citation type="journal article" date="2018" name="Evol. Lett.">
        <title>Horizontal gene cluster transfer increased hallucinogenic mushroom diversity.</title>
        <authorList>
            <person name="Reynolds H.T."/>
            <person name="Vijayakumar V."/>
            <person name="Gluck-Thaler E."/>
            <person name="Korotkin H.B."/>
            <person name="Matheny P.B."/>
            <person name="Slot J.C."/>
        </authorList>
    </citation>
    <scope>NUCLEOTIDE SEQUENCE [LARGE SCALE GENOMIC DNA]</scope>
    <source>
        <strain evidence="2 3">2631</strain>
    </source>
</reference>
<name>A0A409X6T2_PSICY</name>
<gene>
    <name evidence="2" type="ORF">CVT25_008104</name>
</gene>
<protein>
    <submittedName>
        <fullName evidence="2">Uncharacterized protein</fullName>
    </submittedName>
</protein>
<comment type="caution">
    <text evidence="2">The sequence shown here is derived from an EMBL/GenBank/DDBJ whole genome shotgun (WGS) entry which is preliminary data.</text>
</comment>
<accession>A0A409X6T2</accession>
<evidence type="ECO:0000313" key="2">
    <source>
        <dbReference type="EMBL" id="PPQ86445.1"/>
    </source>
</evidence>
<dbReference type="AlphaFoldDB" id="A0A409X6T2"/>
<evidence type="ECO:0000256" key="1">
    <source>
        <dbReference type="SAM" id="SignalP"/>
    </source>
</evidence>
<keyword evidence="1" id="KW-0732">Signal</keyword>
<proteinExistence type="predicted"/>